<dbReference type="AlphaFoldDB" id="A0A1I4KK49"/>
<organism evidence="3 4">
    <name type="scientific">Geodermatophilus ruber</name>
    <dbReference type="NCBI Taxonomy" id="504800"/>
    <lineage>
        <taxon>Bacteria</taxon>
        <taxon>Bacillati</taxon>
        <taxon>Actinomycetota</taxon>
        <taxon>Actinomycetes</taxon>
        <taxon>Geodermatophilales</taxon>
        <taxon>Geodermatophilaceae</taxon>
        <taxon>Geodermatophilus</taxon>
    </lineage>
</organism>
<reference evidence="4" key="1">
    <citation type="submission" date="2016-10" db="EMBL/GenBank/DDBJ databases">
        <authorList>
            <person name="Varghese N."/>
            <person name="Submissions S."/>
        </authorList>
    </citation>
    <scope>NUCLEOTIDE SEQUENCE [LARGE SCALE GENOMIC DNA]</scope>
    <source>
        <strain evidence="4">DSM 45317</strain>
    </source>
</reference>
<dbReference type="Pfam" id="PF03807">
    <property type="entry name" value="F420_oxidored"/>
    <property type="match status" value="1"/>
</dbReference>
<accession>A0A1I4KK49</accession>
<evidence type="ECO:0000313" key="3">
    <source>
        <dbReference type="EMBL" id="SFL78963.1"/>
    </source>
</evidence>
<dbReference type="InParanoid" id="A0A1I4KK49"/>
<evidence type="ECO:0000259" key="2">
    <source>
        <dbReference type="Pfam" id="PF03807"/>
    </source>
</evidence>
<dbReference type="OrthoDB" id="5738121at2"/>
<dbReference type="PANTHER" id="PTHR14239:SF10">
    <property type="entry name" value="REDUCTASE"/>
    <property type="match status" value="1"/>
</dbReference>
<name>A0A1I4KK49_9ACTN</name>
<dbReference type="STRING" id="504800.SAMN04488085_1187"/>
<dbReference type="PANTHER" id="PTHR14239">
    <property type="entry name" value="DUDULIN-RELATED"/>
    <property type="match status" value="1"/>
</dbReference>
<dbReference type="GO" id="GO:0016491">
    <property type="term" value="F:oxidoreductase activity"/>
    <property type="evidence" value="ECO:0007669"/>
    <property type="project" value="UniProtKB-KW"/>
</dbReference>
<protein>
    <recommendedName>
        <fullName evidence="2">Pyrroline-5-carboxylate reductase catalytic N-terminal domain-containing protein</fullName>
    </recommendedName>
</protein>
<keyword evidence="1" id="KW-0560">Oxidoreductase</keyword>
<dbReference type="SUPFAM" id="SSF51735">
    <property type="entry name" value="NAD(P)-binding Rossmann-fold domains"/>
    <property type="match status" value="1"/>
</dbReference>
<dbReference type="InterPro" id="IPR028939">
    <property type="entry name" value="P5C_Rdtase_cat_N"/>
</dbReference>
<feature type="domain" description="Pyrroline-5-carboxylate reductase catalytic N-terminal" evidence="2">
    <location>
        <begin position="2"/>
        <end position="92"/>
    </location>
</feature>
<sequence length="209" mass="21552">MRIAVIGAGTAGSALGRAAVRAGHHVHLSALRPDRARAVAHDIGATPAANNVVAVEHAELVVLMVPAVVAPFVAAEIAPALAGAVVVDATNPLDETCSDLAIEGTSGAEAVQRAAGSAPVVKAFNTILAARYAAPSENGRPLQVHIAGDDETARRVVGDFARSLGFAPLDVEGLRFARSLEEMAFLNITLNATRGWSWQTAWQLVGPMA</sequence>
<dbReference type="Proteomes" id="UP000199152">
    <property type="component" value="Unassembled WGS sequence"/>
</dbReference>
<dbReference type="RefSeq" id="WP_091329294.1">
    <property type="nucleotide sequence ID" value="NZ_FOSW01000018.1"/>
</dbReference>
<gene>
    <name evidence="3" type="ORF">SAMN04488085_1187</name>
</gene>
<dbReference type="EMBL" id="FOSW01000018">
    <property type="protein sequence ID" value="SFL78963.1"/>
    <property type="molecule type" value="Genomic_DNA"/>
</dbReference>
<dbReference type="Gene3D" id="3.40.50.720">
    <property type="entry name" value="NAD(P)-binding Rossmann-like Domain"/>
    <property type="match status" value="1"/>
</dbReference>
<keyword evidence="4" id="KW-1185">Reference proteome</keyword>
<dbReference type="InterPro" id="IPR051267">
    <property type="entry name" value="STEAP_metalloreductase"/>
</dbReference>
<evidence type="ECO:0000256" key="1">
    <source>
        <dbReference type="ARBA" id="ARBA00023002"/>
    </source>
</evidence>
<evidence type="ECO:0000313" key="4">
    <source>
        <dbReference type="Proteomes" id="UP000199152"/>
    </source>
</evidence>
<dbReference type="InterPro" id="IPR036291">
    <property type="entry name" value="NAD(P)-bd_dom_sf"/>
</dbReference>
<proteinExistence type="predicted"/>